<protein>
    <submittedName>
        <fullName evidence="1">Uncharacterized protein</fullName>
    </submittedName>
</protein>
<proteinExistence type="predicted"/>
<dbReference type="Proteomes" id="UP000276133">
    <property type="component" value="Unassembled WGS sequence"/>
</dbReference>
<dbReference type="AlphaFoldDB" id="A0A3M7QES5"/>
<name>A0A3M7QES5_BRAPC</name>
<evidence type="ECO:0000313" key="2">
    <source>
        <dbReference type="Proteomes" id="UP000276133"/>
    </source>
</evidence>
<comment type="caution">
    <text evidence="1">The sequence shown here is derived from an EMBL/GenBank/DDBJ whole genome shotgun (WGS) entry which is preliminary data.</text>
</comment>
<gene>
    <name evidence="1" type="ORF">BpHYR1_052656</name>
</gene>
<accession>A0A3M7QES5</accession>
<organism evidence="1 2">
    <name type="scientific">Brachionus plicatilis</name>
    <name type="common">Marine rotifer</name>
    <name type="synonym">Brachionus muelleri</name>
    <dbReference type="NCBI Taxonomy" id="10195"/>
    <lineage>
        <taxon>Eukaryota</taxon>
        <taxon>Metazoa</taxon>
        <taxon>Spiralia</taxon>
        <taxon>Gnathifera</taxon>
        <taxon>Rotifera</taxon>
        <taxon>Eurotatoria</taxon>
        <taxon>Monogononta</taxon>
        <taxon>Pseudotrocha</taxon>
        <taxon>Ploima</taxon>
        <taxon>Brachionidae</taxon>
        <taxon>Brachionus</taxon>
    </lineage>
</organism>
<sequence length="97" mass="11458">MLNNLIISFSKKIELELTSQPRIAKSNTIEEINKYSQEKKKNLKISIEFKKKIALVLLIIILLLPLDNTKKNEIVNYWKNDSKLKIREINPYHLTIH</sequence>
<dbReference type="EMBL" id="REGN01006333">
    <property type="protein sequence ID" value="RNA09936.1"/>
    <property type="molecule type" value="Genomic_DNA"/>
</dbReference>
<evidence type="ECO:0000313" key="1">
    <source>
        <dbReference type="EMBL" id="RNA09936.1"/>
    </source>
</evidence>
<keyword evidence="2" id="KW-1185">Reference proteome</keyword>
<reference evidence="1 2" key="1">
    <citation type="journal article" date="2018" name="Sci. Rep.">
        <title>Genomic signatures of local adaptation to the degree of environmental predictability in rotifers.</title>
        <authorList>
            <person name="Franch-Gras L."/>
            <person name="Hahn C."/>
            <person name="Garcia-Roger E.M."/>
            <person name="Carmona M.J."/>
            <person name="Serra M."/>
            <person name="Gomez A."/>
        </authorList>
    </citation>
    <scope>NUCLEOTIDE SEQUENCE [LARGE SCALE GENOMIC DNA]</scope>
    <source>
        <strain evidence="1">HYR1</strain>
    </source>
</reference>